<feature type="transmembrane region" description="Helical" evidence="6">
    <location>
        <begin position="284"/>
        <end position="301"/>
    </location>
</feature>
<feature type="transmembrane region" description="Helical" evidence="6">
    <location>
        <begin position="307"/>
        <end position="328"/>
    </location>
</feature>
<dbReference type="Gene3D" id="1.20.1250.20">
    <property type="entry name" value="MFS general substrate transporter like domains"/>
    <property type="match status" value="1"/>
</dbReference>
<name>A0A7D8AC29_9MICO</name>
<evidence type="ECO:0000256" key="4">
    <source>
        <dbReference type="ARBA" id="ARBA00022989"/>
    </source>
</evidence>
<gene>
    <name evidence="7" type="ORF">FVO59_10025</name>
</gene>
<evidence type="ECO:0000313" key="8">
    <source>
        <dbReference type="Proteomes" id="UP000515708"/>
    </source>
</evidence>
<dbReference type="InterPro" id="IPR011701">
    <property type="entry name" value="MFS"/>
</dbReference>
<proteinExistence type="predicted"/>
<feature type="transmembrane region" description="Helical" evidence="6">
    <location>
        <begin position="257"/>
        <end position="277"/>
    </location>
</feature>
<feature type="transmembrane region" description="Helical" evidence="6">
    <location>
        <begin position="77"/>
        <end position="98"/>
    </location>
</feature>
<keyword evidence="3 6" id="KW-0812">Transmembrane</keyword>
<dbReference type="GO" id="GO:0005886">
    <property type="term" value="C:plasma membrane"/>
    <property type="evidence" value="ECO:0007669"/>
    <property type="project" value="UniProtKB-SubCell"/>
</dbReference>
<organism evidence="7 8">
    <name type="scientific">Microbacterium esteraromaticum</name>
    <dbReference type="NCBI Taxonomy" id="57043"/>
    <lineage>
        <taxon>Bacteria</taxon>
        <taxon>Bacillati</taxon>
        <taxon>Actinomycetota</taxon>
        <taxon>Actinomycetes</taxon>
        <taxon>Micrococcales</taxon>
        <taxon>Microbacteriaceae</taxon>
        <taxon>Microbacterium</taxon>
    </lineage>
</organism>
<feature type="transmembrane region" description="Helical" evidence="6">
    <location>
        <begin position="349"/>
        <end position="367"/>
    </location>
</feature>
<feature type="transmembrane region" description="Helical" evidence="6">
    <location>
        <begin position="373"/>
        <end position="393"/>
    </location>
</feature>
<reference evidence="7 8" key="1">
    <citation type="journal article" date="2020" name="Front. Microbiol.">
        <title>Design of Bacterial Strain-Specific qPCR Assays Using NGS Data and Publicly Available Resources and Its Application to Track Biocontrol Strains.</title>
        <authorList>
            <person name="Hernandez I."/>
            <person name="Sant C."/>
            <person name="Martinez R."/>
            <person name="Fernandez C."/>
        </authorList>
    </citation>
    <scope>NUCLEOTIDE SEQUENCE [LARGE SCALE GENOMIC DNA]</scope>
    <source>
        <strain evidence="7 8">B24</strain>
    </source>
</reference>
<sequence>MNRGLAAMTDRNFRWFFLARAITMVTGSMSSIALAFAVLEIDNDPFSLSLVLTAFTLANIVFVLFGGVVADRLPRALVIQVCYVIDILSIGTIALLLFTGTASIPAVAALAALNGASTAFVMPAMQGIIPQLTSPENLQQANAMLSFVRSAVTIGGPVIAGILVTTAGPAWAMVVQMTGWLIAIPILAMVRLPPPAGDGGFSLFSDLRTGWTEFWSRSWLVAVVLAFMIMNAIHVGAWGVVGPYIAKNDERLGIAGWGWVVSAEGVGVLLMTLVLMWFPLKRPLRYGMLGMSLFAIPLTMLGVHPAVVLVAIAAFLAGAGAEVFSTGWNVAMMENIPLDKLSRVSSYDMLGSFVVMPIGTLVYGWLITHAEPATVLITSGILYAVIAASTTFVPSVWKMGRTEAATVRS</sequence>
<dbReference type="InterPro" id="IPR036259">
    <property type="entry name" value="MFS_trans_sf"/>
</dbReference>
<feature type="transmembrane region" description="Helical" evidence="6">
    <location>
        <begin position="143"/>
        <end position="164"/>
    </location>
</feature>
<dbReference type="Proteomes" id="UP000515708">
    <property type="component" value="Chromosome"/>
</dbReference>
<dbReference type="CDD" id="cd06173">
    <property type="entry name" value="MFS_MefA_like"/>
    <property type="match status" value="1"/>
</dbReference>
<evidence type="ECO:0000313" key="7">
    <source>
        <dbReference type="EMBL" id="QMU97521.1"/>
    </source>
</evidence>
<feature type="transmembrane region" description="Helical" evidence="6">
    <location>
        <begin position="219"/>
        <end position="245"/>
    </location>
</feature>
<evidence type="ECO:0000256" key="5">
    <source>
        <dbReference type="ARBA" id="ARBA00023136"/>
    </source>
</evidence>
<evidence type="ECO:0000256" key="6">
    <source>
        <dbReference type="SAM" id="Phobius"/>
    </source>
</evidence>
<evidence type="ECO:0000256" key="1">
    <source>
        <dbReference type="ARBA" id="ARBA00004651"/>
    </source>
</evidence>
<feature type="transmembrane region" description="Helical" evidence="6">
    <location>
        <begin position="45"/>
        <end position="70"/>
    </location>
</feature>
<dbReference type="PANTHER" id="PTHR23513">
    <property type="entry name" value="INTEGRAL MEMBRANE EFFLUX PROTEIN-RELATED"/>
    <property type="match status" value="1"/>
</dbReference>
<feature type="transmembrane region" description="Helical" evidence="6">
    <location>
        <begin position="170"/>
        <end position="190"/>
    </location>
</feature>
<dbReference type="PANTHER" id="PTHR23513:SF11">
    <property type="entry name" value="STAPHYLOFERRIN A TRANSPORTER"/>
    <property type="match status" value="1"/>
</dbReference>
<dbReference type="GO" id="GO:0022857">
    <property type="term" value="F:transmembrane transporter activity"/>
    <property type="evidence" value="ECO:0007669"/>
    <property type="project" value="InterPro"/>
</dbReference>
<dbReference type="Pfam" id="PF07690">
    <property type="entry name" value="MFS_1"/>
    <property type="match status" value="1"/>
</dbReference>
<evidence type="ECO:0000256" key="3">
    <source>
        <dbReference type="ARBA" id="ARBA00022692"/>
    </source>
</evidence>
<dbReference type="EMBL" id="CP043732">
    <property type="protein sequence ID" value="QMU97521.1"/>
    <property type="molecule type" value="Genomic_DNA"/>
</dbReference>
<dbReference type="RefSeq" id="WP_182252516.1">
    <property type="nucleotide sequence ID" value="NZ_CP043732.1"/>
</dbReference>
<feature type="transmembrane region" description="Helical" evidence="6">
    <location>
        <begin position="21"/>
        <end position="39"/>
    </location>
</feature>
<dbReference type="SUPFAM" id="SSF103473">
    <property type="entry name" value="MFS general substrate transporter"/>
    <property type="match status" value="1"/>
</dbReference>
<comment type="subcellular location">
    <subcellularLocation>
        <location evidence="1">Cell membrane</location>
        <topology evidence="1">Multi-pass membrane protein</topology>
    </subcellularLocation>
</comment>
<keyword evidence="5 6" id="KW-0472">Membrane</keyword>
<dbReference type="AlphaFoldDB" id="A0A7D8AC29"/>
<feature type="transmembrane region" description="Helical" evidence="6">
    <location>
        <begin position="104"/>
        <end position="122"/>
    </location>
</feature>
<keyword evidence="4 6" id="KW-1133">Transmembrane helix</keyword>
<protein>
    <submittedName>
        <fullName evidence="7">MFS transporter</fullName>
    </submittedName>
</protein>
<accession>A0A7D8AC29</accession>
<evidence type="ECO:0000256" key="2">
    <source>
        <dbReference type="ARBA" id="ARBA00022475"/>
    </source>
</evidence>
<keyword evidence="2" id="KW-1003">Cell membrane</keyword>